<evidence type="ECO:0000313" key="2">
    <source>
        <dbReference type="EnsemblPlants" id="KEH23404"/>
    </source>
</evidence>
<accession>A0A072U113</accession>
<reference evidence="1 3" key="1">
    <citation type="journal article" date="2011" name="Nature">
        <title>The Medicago genome provides insight into the evolution of rhizobial symbioses.</title>
        <authorList>
            <person name="Young N.D."/>
            <person name="Debelle F."/>
            <person name="Oldroyd G.E."/>
            <person name="Geurts R."/>
            <person name="Cannon S.B."/>
            <person name="Udvardi M.K."/>
            <person name="Benedito V.A."/>
            <person name="Mayer K.F."/>
            <person name="Gouzy J."/>
            <person name="Schoof H."/>
            <person name="Van de Peer Y."/>
            <person name="Proost S."/>
            <person name="Cook D.R."/>
            <person name="Meyers B.C."/>
            <person name="Spannagl M."/>
            <person name="Cheung F."/>
            <person name="De Mita S."/>
            <person name="Krishnakumar V."/>
            <person name="Gundlach H."/>
            <person name="Zhou S."/>
            <person name="Mudge J."/>
            <person name="Bharti A.K."/>
            <person name="Murray J.D."/>
            <person name="Naoumkina M.A."/>
            <person name="Rosen B."/>
            <person name="Silverstein K.A."/>
            <person name="Tang H."/>
            <person name="Rombauts S."/>
            <person name="Zhao P.X."/>
            <person name="Zhou P."/>
            <person name="Barbe V."/>
            <person name="Bardou P."/>
            <person name="Bechner M."/>
            <person name="Bellec A."/>
            <person name="Berger A."/>
            <person name="Berges H."/>
            <person name="Bidwell S."/>
            <person name="Bisseling T."/>
            <person name="Choisne N."/>
            <person name="Couloux A."/>
            <person name="Denny R."/>
            <person name="Deshpande S."/>
            <person name="Dai X."/>
            <person name="Doyle J.J."/>
            <person name="Dudez A.M."/>
            <person name="Farmer A.D."/>
            <person name="Fouteau S."/>
            <person name="Franken C."/>
            <person name="Gibelin C."/>
            <person name="Gish J."/>
            <person name="Goldstein S."/>
            <person name="Gonzalez A.J."/>
            <person name="Green P.J."/>
            <person name="Hallab A."/>
            <person name="Hartog M."/>
            <person name="Hua A."/>
            <person name="Humphray S.J."/>
            <person name="Jeong D.H."/>
            <person name="Jing Y."/>
            <person name="Jocker A."/>
            <person name="Kenton S.M."/>
            <person name="Kim D.J."/>
            <person name="Klee K."/>
            <person name="Lai H."/>
            <person name="Lang C."/>
            <person name="Lin S."/>
            <person name="Macmil S.L."/>
            <person name="Magdelenat G."/>
            <person name="Matthews L."/>
            <person name="McCorrison J."/>
            <person name="Monaghan E.L."/>
            <person name="Mun J.H."/>
            <person name="Najar F.Z."/>
            <person name="Nicholson C."/>
            <person name="Noirot C."/>
            <person name="O'Bleness M."/>
            <person name="Paule C.R."/>
            <person name="Poulain J."/>
            <person name="Prion F."/>
            <person name="Qin B."/>
            <person name="Qu C."/>
            <person name="Retzel E.F."/>
            <person name="Riddle C."/>
            <person name="Sallet E."/>
            <person name="Samain S."/>
            <person name="Samson N."/>
            <person name="Sanders I."/>
            <person name="Saurat O."/>
            <person name="Scarpelli C."/>
            <person name="Schiex T."/>
            <person name="Segurens B."/>
            <person name="Severin A.J."/>
            <person name="Sherrier D.J."/>
            <person name="Shi R."/>
            <person name="Sims S."/>
            <person name="Singer S.R."/>
            <person name="Sinharoy S."/>
            <person name="Sterck L."/>
            <person name="Viollet A."/>
            <person name="Wang B.B."/>
            <person name="Wang K."/>
            <person name="Wang M."/>
            <person name="Wang X."/>
            <person name="Warfsmann J."/>
            <person name="Weissenbach J."/>
            <person name="White D.D."/>
            <person name="White J.D."/>
            <person name="Wiley G.B."/>
            <person name="Wincker P."/>
            <person name="Xing Y."/>
            <person name="Yang L."/>
            <person name="Yao Z."/>
            <person name="Ying F."/>
            <person name="Zhai J."/>
            <person name="Zhou L."/>
            <person name="Zuber A."/>
            <person name="Denarie J."/>
            <person name="Dixon R.A."/>
            <person name="May G.D."/>
            <person name="Schwartz D.C."/>
            <person name="Rogers J."/>
            <person name="Quetier F."/>
            <person name="Town C.D."/>
            <person name="Roe B.A."/>
        </authorList>
    </citation>
    <scope>NUCLEOTIDE SEQUENCE [LARGE SCALE GENOMIC DNA]</scope>
    <source>
        <strain evidence="1">A17</strain>
        <strain evidence="2 3">cv. Jemalong A17</strain>
    </source>
</reference>
<evidence type="ECO:0000313" key="3">
    <source>
        <dbReference type="Proteomes" id="UP000002051"/>
    </source>
</evidence>
<reference evidence="2" key="3">
    <citation type="submission" date="2015-04" db="UniProtKB">
        <authorList>
            <consortium name="EnsemblPlants"/>
        </authorList>
    </citation>
    <scope>IDENTIFICATION</scope>
    <source>
        <strain evidence="2">cv. Jemalong A17</strain>
    </source>
</reference>
<organism evidence="1 3">
    <name type="scientific">Medicago truncatula</name>
    <name type="common">Barrel medic</name>
    <name type="synonym">Medicago tribuloides</name>
    <dbReference type="NCBI Taxonomy" id="3880"/>
    <lineage>
        <taxon>Eukaryota</taxon>
        <taxon>Viridiplantae</taxon>
        <taxon>Streptophyta</taxon>
        <taxon>Embryophyta</taxon>
        <taxon>Tracheophyta</taxon>
        <taxon>Spermatophyta</taxon>
        <taxon>Magnoliopsida</taxon>
        <taxon>eudicotyledons</taxon>
        <taxon>Gunneridae</taxon>
        <taxon>Pentapetalae</taxon>
        <taxon>rosids</taxon>
        <taxon>fabids</taxon>
        <taxon>Fabales</taxon>
        <taxon>Fabaceae</taxon>
        <taxon>Papilionoideae</taxon>
        <taxon>50 kb inversion clade</taxon>
        <taxon>NPAAA clade</taxon>
        <taxon>Hologalegina</taxon>
        <taxon>IRL clade</taxon>
        <taxon>Trifolieae</taxon>
        <taxon>Medicago</taxon>
    </lineage>
</organism>
<sequence>MAFSSLSTTYGLNNLCELFVCLICIRGKLRYNSLDAFHIDFCCPYGANWEISKKQYQSNEVLNQTFVRTHYALVFMYKHSCAGILEALADVF</sequence>
<reference evidence="1 3" key="2">
    <citation type="journal article" date="2014" name="BMC Genomics">
        <title>An improved genome release (version Mt4.0) for the model legume Medicago truncatula.</title>
        <authorList>
            <person name="Tang H."/>
            <person name="Krishnakumar V."/>
            <person name="Bidwell S."/>
            <person name="Rosen B."/>
            <person name="Chan A."/>
            <person name="Zhou S."/>
            <person name="Gentzbittel L."/>
            <person name="Childs K.L."/>
            <person name="Yandell M."/>
            <person name="Gundlach H."/>
            <person name="Mayer K.F."/>
            <person name="Schwartz D.C."/>
            <person name="Town C.D."/>
        </authorList>
    </citation>
    <scope>GENOME REANNOTATION</scope>
    <source>
        <strain evidence="1">A17</strain>
        <strain evidence="2 3">cv. Jemalong A17</strain>
    </source>
</reference>
<proteinExistence type="predicted"/>
<evidence type="ECO:0000313" key="1">
    <source>
        <dbReference type="EMBL" id="KEH23404.1"/>
    </source>
</evidence>
<protein>
    <submittedName>
        <fullName evidence="1 2">Uncharacterized protein</fullName>
    </submittedName>
</protein>
<gene>
    <name evidence="1" type="ordered locus">MTR_7g080435</name>
</gene>
<dbReference type="Proteomes" id="UP000002051">
    <property type="component" value="Unassembled WGS sequence"/>
</dbReference>
<dbReference type="AlphaFoldDB" id="A0A072U113"/>
<dbReference type="EnsemblPlants" id="KEH23404">
    <property type="protein sequence ID" value="KEH23404"/>
    <property type="gene ID" value="MTR_7g080435"/>
</dbReference>
<keyword evidence="3" id="KW-1185">Reference proteome</keyword>
<dbReference type="EMBL" id="CM001223">
    <property type="protein sequence ID" value="KEH23404.1"/>
    <property type="molecule type" value="Genomic_DNA"/>
</dbReference>
<name>A0A072U113_MEDTR</name>
<dbReference type="HOGENOM" id="CLU_2416678_0_0_1"/>